<dbReference type="PANTHER" id="PTHR13115:SF8">
    <property type="entry name" value="RNA POLYMERASE-ASSOCIATED PROTEIN RTF1 HOMOLOG"/>
    <property type="match status" value="1"/>
</dbReference>
<dbReference type="OrthoDB" id="166375at2759"/>
<evidence type="ECO:0000256" key="2">
    <source>
        <dbReference type="ARBA" id="ARBA00023015"/>
    </source>
</evidence>
<feature type="compositionally biased region" description="Acidic residues" evidence="5">
    <location>
        <begin position="236"/>
        <end position="250"/>
    </location>
</feature>
<dbReference type="AlphaFoldDB" id="A0A395HGJ0"/>
<name>A0A395HGJ0_9EURO</name>
<dbReference type="PROSITE" id="PS51360">
    <property type="entry name" value="PLUS3"/>
    <property type="match status" value="1"/>
</dbReference>
<dbReference type="Pfam" id="PF03126">
    <property type="entry name" value="Plus-3"/>
    <property type="match status" value="1"/>
</dbReference>
<keyword evidence="8" id="KW-1185">Reference proteome</keyword>
<feature type="domain" description="Plus3" evidence="6">
    <location>
        <begin position="264"/>
        <end position="401"/>
    </location>
</feature>
<sequence>MADDLDAELLALAGDSSDEEASPPSKERVTSPTRSSSPQSPDTSATMGRKGTARPVKRGRKSRRNDEEDGELSTAESLDSASMSESDSGSDSEGSAPEAEDEGPIFPYEKLYYSAKDKEEIMAMPEIQREQLLSERAQQVDRHNQDLALRRLLASREREEARKAKKNKRKAGVANLDEGNRKSSRQKMTLGGRKVGETSDAIEAYKRQREQKGKRDELRRREPVKDQKTRSRDDRISDEDAEGESEVEWDDRERSPSLPKDDPPVELRDVQRARVGRTNFAQVCFYPGFDDAISGCYARVNIGPNRETGQNEYRLCLIKRFTEGKPYAMEGQNGRSFVTNQYAVLAHGKAEREFPFIACSDSPFTEAEFNRYRQTMTVEDCKMATRSAAANKVADINRLLNHKFTNEELNEKLRKQGSLDSKSQFFRRVETEKQLKLARAAGDDAEAERLEGELASMSTPKVALSTGLSRPRADKPSEHERLAELNLRNQKLNYENVRRAQLEERKASRKAAAAVARGEATLNPFMRVRTQARTHYDVNGNGSTPKPDSNASQENTASETPSKASTPARSATPASTQKKASKGGIATIRHRNMDDENIAALDLELDIEI</sequence>
<feature type="compositionally biased region" description="Low complexity" evidence="5">
    <location>
        <begin position="75"/>
        <end position="97"/>
    </location>
</feature>
<dbReference type="STRING" id="1448316.A0A395HGJ0"/>
<evidence type="ECO:0000256" key="3">
    <source>
        <dbReference type="ARBA" id="ARBA00023163"/>
    </source>
</evidence>
<dbReference type="FunFam" id="3.90.70.200:FF:000005">
    <property type="entry name" value="Related to Pol II transcription elongation factor"/>
    <property type="match status" value="1"/>
</dbReference>
<dbReference type="RefSeq" id="XP_025580425.1">
    <property type="nucleotide sequence ID" value="XM_025718352.1"/>
</dbReference>
<dbReference type="GO" id="GO:1990269">
    <property type="term" value="F:RNA polymerase II C-terminal domain phosphoserine binding"/>
    <property type="evidence" value="ECO:0007669"/>
    <property type="project" value="TreeGrafter"/>
</dbReference>
<keyword evidence="4" id="KW-0539">Nucleus</keyword>
<dbReference type="SUPFAM" id="SSF159042">
    <property type="entry name" value="Plus3-like"/>
    <property type="match status" value="1"/>
</dbReference>
<feature type="region of interest" description="Disordered" evidence="5">
    <location>
        <begin position="158"/>
        <end position="269"/>
    </location>
</feature>
<gene>
    <name evidence="7" type="ORF">BO80DRAFT_420399</name>
</gene>
<dbReference type="EMBL" id="KZ824419">
    <property type="protein sequence ID" value="RAL06098.1"/>
    <property type="molecule type" value="Genomic_DNA"/>
</dbReference>
<dbReference type="InterPro" id="IPR036128">
    <property type="entry name" value="Plus3-like_sf"/>
</dbReference>
<evidence type="ECO:0000256" key="1">
    <source>
        <dbReference type="ARBA" id="ARBA00004123"/>
    </source>
</evidence>
<dbReference type="GO" id="GO:0016593">
    <property type="term" value="C:Cdc73/Paf1 complex"/>
    <property type="evidence" value="ECO:0007669"/>
    <property type="project" value="TreeGrafter"/>
</dbReference>
<evidence type="ECO:0000256" key="4">
    <source>
        <dbReference type="ARBA" id="ARBA00023242"/>
    </source>
</evidence>
<keyword evidence="3" id="KW-0804">Transcription</keyword>
<comment type="subcellular location">
    <subcellularLocation>
        <location evidence="1">Nucleus</location>
    </subcellularLocation>
</comment>
<feature type="region of interest" description="Disordered" evidence="5">
    <location>
        <begin position="1"/>
        <end position="108"/>
    </location>
</feature>
<feature type="region of interest" description="Disordered" evidence="5">
    <location>
        <begin position="536"/>
        <end position="588"/>
    </location>
</feature>
<feature type="compositionally biased region" description="Basic and acidic residues" evidence="5">
    <location>
        <begin position="203"/>
        <end position="235"/>
    </location>
</feature>
<feature type="compositionally biased region" description="Polar residues" evidence="5">
    <location>
        <begin position="540"/>
        <end position="559"/>
    </location>
</feature>
<protein>
    <submittedName>
        <fullName evidence="7">Plus-3-domain-containing protein</fullName>
    </submittedName>
</protein>
<dbReference type="Proteomes" id="UP000249402">
    <property type="component" value="Unassembled WGS sequence"/>
</dbReference>
<reference evidence="7 8" key="1">
    <citation type="submission" date="2018-02" db="EMBL/GenBank/DDBJ databases">
        <title>The genomes of Aspergillus section Nigri reveals drivers in fungal speciation.</title>
        <authorList>
            <consortium name="DOE Joint Genome Institute"/>
            <person name="Vesth T.C."/>
            <person name="Nybo J."/>
            <person name="Theobald S."/>
            <person name="Brandl J."/>
            <person name="Frisvad J.C."/>
            <person name="Nielsen K.F."/>
            <person name="Lyhne E.K."/>
            <person name="Kogle M.E."/>
            <person name="Kuo A."/>
            <person name="Riley R."/>
            <person name="Clum A."/>
            <person name="Nolan M."/>
            <person name="Lipzen A."/>
            <person name="Salamov A."/>
            <person name="Henrissat B."/>
            <person name="Wiebenga A."/>
            <person name="De vries R.P."/>
            <person name="Grigoriev I.V."/>
            <person name="Mortensen U.H."/>
            <person name="Andersen M.R."/>
            <person name="Baker S.E."/>
        </authorList>
    </citation>
    <scope>NUCLEOTIDE SEQUENCE [LARGE SCALE GENOMIC DNA]</scope>
    <source>
        <strain evidence="7 8">CBS 121593</strain>
    </source>
</reference>
<dbReference type="GO" id="GO:0003677">
    <property type="term" value="F:DNA binding"/>
    <property type="evidence" value="ECO:0007669"/>
    <property type="project" value="InterPro"/>
</dbReference>
<feature type="region of interest" description="Disordered" evidence="5">
    <location>
        <begin position="452"/>
        <end position="478"/>
    </location>
</feature>
<dbReference type="VEuPathDB" id="FungiDB:BO80DRAFT_420399"/>
<dbReference type="GeneID" id="37223217"/>
<dbReference type="PANTHER" id="PTHR13115">
    <property type="entry name" value="RNA POLYMERASE-ASSOCIATED PROTEIN RTF1 HOMOLOG"/>
    <property type="match status" value="1"/>
</dbReference>
<organism evidence="7 8">
    <name type="scientific">Aspergillus ibericus CBS 121593</name>
    <dbReference type="NCBI Taxonomy" id="1448316"/>
    <lineage>
        <taxon>Eukaryota</taxon>
        <taxon>Fungi</taxon>
        <taxon>Dikarya</taxon>
        <taxon>Ascomycota</taxon>
        <taxon>Pezizomycotina</taxon>
        <taxon>Eurotiomycetes</taxon>
        <taxon>Eurotiomycetidae</taxon>
        <taxon>Eurotiales</taxon>
        <taxon>Aspergillaceae</taxon>
        <taxon>Aspergillus</taxon>
        <taxon>Aspergillus subgen. Circumdati</taxon>
    </lineage>
</organism>
<evidence type="ECO:0000256" key="5">
    <source>
        <dbReference type="SAM" id="MobiDB-lite"/>
    </source>
</evidence>
<dbReference type="SMART" id="SM00719">
    <property type="entry name" value="Plus3"/>
    <property type="match status" value="1"/>
</dbReference>
<feature type="compositionally biased region" description="Basic residues" evidence="5">
    <location>
        <begin position="51"/>
        <end position="63"/>
    </location>
</feature>
<proteinExistence type="predicted"/>
<dbReference type="Gene3D" id="3.90.70.200">
    <property type="entry name" value="Plus-3 domain"/>
    <property type="match status" value="1"/>
</dbReference>
<evidence type="ECO:0000259" key="6">
    <source>
        <dbReference type="PROSITE" id="PS51360"/>
    </source>
</evidence>
<feature type="compositionally biased region" description="Low complexity" evidence="5">
    <location>
        <begin position="560"/>
        <end position="576"/>
    </location>
</feature>
<keyword evidence="2" id="KW-0805">Transcription regulation</keyword>
<evidence type="ECO:0000313" key="7">
    <source>
        <dbReference type="EMBL" id="RAL06098.1"/>
    </source>
</evidence>
<feature type="compositionally biased region" description="Low complexity" evidence="5">
    <location>
        <begin position="30"/>
        <end position="44"/>
    </location>
</feature>
<evidence type="ECO:0000313" key="8">
    <source>
        <dbReference type="Proteomes" id="UP000249402"/>
    </source>
</evidence>
<dbReference type="InterPro" id="IPR004343">
    <property type="entry name" value="Plus-3_dom"/>
</dbReference>
<feature type="compositionally biased region" description="Basic and acidic residues" evidence="5">
    <location>
        <begin position="251"/>
        <end position="269"/>
    </location>
</feature>
<accession>A0A395HGJ0</accession>